<protein>
    <recommendedName>
        <fullName evidence="9">P-type phospholipid transporter</fullName>
    </recommendedName>
</protein>
<dbReference type="GO" id="GO:0005768">
    <property type="term" value="C:endosome"/>
    <property type="evidence" value="ECO:0007669"/>
    <property type="project" value="TreeGrafter"/>
</dbReference>
<dbReference type="GO" id="GO:0005802">
    <property type="term" value="C:trans-Golgi network"/>
    <property type="evidence" value="ECO:0007669"/>
    <property type="project" value="TreeGrafter"/>
</dbReference>
<evidence type="ECO:0000313" key="7">
    <source>
        <dbReference type="EMBL" id="CAD7656288.1"/>
    </source>
</evidence>
<evidence type="ECO:0000256" key="1">
    <source>
        <dbReference type="ARBA" id="ARBA00004370"/>
    </source>
</evidence>
<dbReference type="GO" id="GO:0045332">
    <property type="term" value="P:phospholipid translocation"/>
    <property type="evidence" value="ECO:0007669"/>
    <property type="project" value="TreeGrafter"/>
</dbReference>
<evidence type="ECO:0000256" key="4">
    <source>
        <dbReference type="ARBA" id="ARBA00023136"/>
    </source>
</evidence>
<reference evidence="7" key="1">
    <citation type="submission" date="2020-11" db="EMBL/GenBank/DDBJ databases">
        <authorList>
            <person name="Tran Van P."/>
        </authorList>
    </citation>
    <scope>NUCLEOTIDE SEQUENCE</scope>
</reference>
<proteinExistence type="predicted"/>
<dbReference type="EMBL" id="CAJPVJ010010873">
    <property type="protein sequence ID" value="CAG2173475.1"/>
    <property type="molecule type" value="Genomic_DNA"/>
</dbReference>
<organism evidence="7">
    <name type="scientific">Oppiella nova</name>
    <dbReference type="NCBI Taxonomy" id="334625"/>
    <lineage>
        <taxon>Eukaryota</taxon>
        <taxon>Metazoa</taxon>
        <taxon>Ecdysozoa</taxon>
        <taxon>Arthropoda</taxon>
        <taxon>Chelicerata</taxon>
        <taxon>Arachnida</taxon>
        <taxon>Acari</taxon>
        <taxon>Acariformes</taxon>
        <taxon>Sarcoptiformes</taxon>
        <taxon>Oribatida</taxon>
        <taxon>Brachypylina</taxon>
        <taxon>Oppioidea</taxon>
        <taxon>Oppiidae</taxon>
        <taxon>Oppiella</taxon>
    </lineage>
</organism>
<dbReference type="OrthoDB" id="377733at2759"/>
<dbReference type="GO" id="GO:0005886">
    <property type="term" value="C:plasma membrane"/>
    <property type="evidence" value="ECO:0007669"/>
    <property type="project" value="TreeGrafter"/>
</dbReference>
<gene>
    <name evidence="7" type="ORF">ONB1V03_LOCUS12927</name>
</gene>
<feature type="non-terminal residue" evidence="7">
    <location>
        <position position="228"/>
    </location>
</feature>
<feature type="compositionally biased region" description="Low complexity" evidence="5">
    <location>
        <begin position="130"/>
        <end position="139"/>
    </location>
</feature>
<dbReference type="PROSITE" id="PS00154">
    <property type="entry name" value="ATPASE_E1_E2"/>
    <property type="match status" value="1"/>
</dbReference>
<evidence type="ECO:0000256" key="5">
    <source>
        <dbReference type="SAM" id="MobiDB-lite"/>
    </source>
</evidence>
<dbReference type="AlphaFoldDB" id="A0A7R9MAW5"/>
<evidence type="ECO:0000256" key="3">
    <source>
        <dbReference type="ARBA" id="ARBA00022989"/>
    </source>
</evidence>
<dbReference type="GO" id="GO:0005524">
    <property type="term" value="F:ATP binding"/>
    <property type="evidence" value="ECO:0007669"/>
    <property type="project" value="InterPro"/>
</dbReference>
<feature type="transmembrane region" description="Helical" evidence="6">
    <location>
        <begin position="14"/>
        <end position="34"/>
    </location>
</feature>
<dbReference type="Proteomes" id="UP000728032">
    <property type="component" value="Unassembled WGS sequence"/>
</dbReference>
<dbReference type="NCBIfam" id="TIGR01494">
    <property type="entry name" value="ATPase_P-type"/>
    <property type="match status" value="1"/>
</dbReference>
<name>A0A7R9MAW5_9ACAR</name>
<dbReference type="Gene3D" id="3.40.50.1000">
    <property type="entry name" value="HAD superfamily/HAD-like"/>
    <property type="match status" value="1"/>
</dbReference>
<dbReference type="InterPro" id="IPR018303">
    <property type="entry name" value="ATPase_P-typ_P_site"/>
</dbReference>
<keyword evidence="8" id="KW-1185">Reference proteome</keyword>
<evidence type="ECO:0000313" key="8">
    <source>
        <dbReference type="Proteomes" id="UP000728032"/>
    </source>
</evidence>
<dbReference type="Gene3D" id="1.20.1110.10">
    <property type="entry name" value="Calcium-transporting ATPase, transmembrane domain"/>
    <property type="match status" value="1"/>
</dbReference>
<comment type="subcellular location">
    <subcellularLocation>
        <location evidence="1">Membrane</location>
    </subcellularLocation>
</comment>
<dbReference type="PANTHER" id="PTHR24092">
    <property type="entry name" value="PROBABLE PHOSPHOLIPID-TRANSPORTING ATPASE"/>
    <property type="match status" value="1"/>
</dbReference>
<evidence type="ECO:0008006" key="9">
    <source>
        <dbReference type="Google" id="ProtNLM"/>
    </source>
</evidence>
<dbReference type="EMBL" id="OC925698">
    <property type="protein sequence ID" value="CAD7656288.1"/>
    <property type="molecule type" value="Genomic_DNA"/>
</dbReference>
<keyword evidence="3 6" id="KW-1133">Transmembrane helix</keyword>
<accession>A0A7R9MAW5</accession>
<keyword evidence="2 6" id="KW-0812">Transmembrane</keyword>
<evidence type="ECO:0000256" key="6">
    <source>
        <dbReference type="SAM" id="Phobius"/>
    </source>
</evidence>
<evidence type="ECO:0000256" key="2">
    <source>
        <dbReference type="ARBA" id="ARBA00022692"/>
    </source>
</evidence>
<dbReference type="PANTHER" id="PTHR24092:SF5">
    <property type="entry name" value="PHOSPHOLIPID-TRANSPORTING ATPASE"/>
    <property type="match status" value="1"/>
</dbReference>
<dbReference type="InterPro" id="IPR023299">
    <property type="entry name" value="ATPase_P-typ_cyto_dom_N"/>
</dbReference>
<dbReference type="GO" id="GO:0016887">
    <property type="term" value="F:ATP hydrolysis activity"/>
    <property type="evidence" value="ECO:0007669"/>
    <property type="project" value="InterPro"/>
</dbReference>
<dbReference type="InterPro" id="IPR023214">
    <property type="entry name" value="HAD_sf"/>
</dbReference>
<dbReference type="InterPro" id="IPR001757">
    <property type="entry name" value="P_typ_ATPase"/>
</dbReference>
<dbReference type="GO" id="GO:0006890">
    <property type="term" value="P:retrograde vesicle-mediated transport, Golgi to endoplasmic reticulum"/>
    <property type="evidence" value="ECO:0007669"/>
    <property type="project" value="TreeGrafter"/>
</dbReference>
<dbReference type="Gene3D" id="3.40.1110.10">
    <property type="entry name" value="Calcium-transporting ATPase, cytoplasmic domain N"/>
    <property type="match status" value="1"/>
</dbReference>
<keyword evidence="4 6" id="KW-0472">Membrane</keyword>
<sequence length="228" mass="26147">MICLKGFNGPYFRYWFRFVLLFSYIIPISLRVNLEMGRVVYSYMIQRDMEIPGTLVRTTTIPEDLGRIAYLLTDKTGTLTRNEMVFKKIHLGKISYSPEYFDELSALLRAAYTPQPPQSNNYQTHKRDSSTASTASFTARQYQPRHMRVDSYEVDRDSVYRVQQAVLVIALCHNVTPSYENGSNPYSDSVELSKPPIESDSVSIPLMPRGITYQASSPDEVALVQWTE</sequence>
<feature type="region of interest" description="Disordered" evidence="5">
    <location>
        <begin position="115"/>
        <end position="140"/>
    </location>
</feature>
<dbReference type="GO" id="GO:0006897">
    <property type="term" value="P:endocytosis"/>
    <property type="evidence" value="ECO:0007669"/>
    <property type="project" value="TreeGrafter"/>
</dbReference>
<dbReference type="GO" id="GO:0140326">
    <property type="term" value="F:ATPase-coupled intramembrane lipid transporter activity"/>
    <property type="evidence" value="ECO:0007669"/>
    <property type="project" value="TreeGrafter"/>
</dbReference>